<dbReference type="InterPro" id="IPR011701">
    <property type="entry name" value="MFS"/>
</dbReference>
<dbReference type="HOGENOM" id="CLU_000960_28_0_6"/>
<dbReference type="STRING" id="1392540.P256_02328"/>
<gene>
    <name evidence="8" type="ORF">P256_02328</name>
</gene>
<reference evidence="8 9" key="1">
    <citation type="submission" date="2013-10" db="EMBL/GenBank/DDBJ databases">
        <title>The Genome Sequence of Acinetobacter nectaris CIP 110549.</title>
        <authorList>
            <consortium name="The Broad Institute Genomics Platform"/>
            <consortium name="The Broad Institute Genome Sequencing Center for Infectious Disease"/>
            <person name="Cerqueira G."/>
            <person name="Feldgarden M."/>
            <person name="Courvalin P."/>
            <person name="Grillot-Courvalin C."/>
            <person name="Clermont D."/>
            <person name="Rocha E."/>
            <person name="Yoon E.-J."/>
            <person name="Nemec A."/>
            <person name="Young S.K."/>
            <person name="Zeng Q."/>
            <person name="Gargeya S."/>
            <person name="Fitzgerald M."/>
            <person name="Abouelleil A."/>
            <person name="Alvarado L."/>
            <person name="Berlin A.M."/>
            <person name="Chapman S.B."/>
            <person name="Gainer-Dewar J."/>
            <person name="Goldberg J."/>
            <person name="Gnerre S."/>
            <person name="Griggs A."/>
            <person name="Gujja S."/>
            <person name="Hansen M."/>
            <person name="Howarth C."/>
            <person name="Imamovic A."/>
            <person name="Ireland A."/>
            <person name="Larimer J."/>
            <person name="McCowan C."/>
            <person name="Murphy C."/>
            <person name="Pearson M."/>
            <person name="Poon T.W."/>
            <person name="Priest M."/>
            <person name="Roberts A."/>
            <person name="Saif S."/>
            <person name="Shea T."/>
            <person name="Sykes S."/>
            <person name="Wortman J."/>
            <person name="Nusbaum C."/>
            <person name="Birren B."/>
        </authorList>
    </citation>
    <scope>NUCLEOTIDE SEQUENCE [LARGE SCALE GENOMIC DNA]</scope>
    <source>
        <strain evidence="8 9">CIP 110549</strain>
    </source>
</reference>
<feature type="transmembrane region" description="Helical" evidence="6">
    <location>
        <begin position="427"/>
        <end position="447"/>
    </location>
</feature>
<dbReference type="Gene3D" id="1.20.1250.20">
    <property type="entry name" value="MFS general substrate transporter like domains"/>
    <property type="match status" value="1"/>
</dbReference>
<dbReference type="PRINTS" id="PR01036">
    <property type="entry name" value="TCRTETB"/>
</dbReference>
<feature type="transmembrane region" description="Helical" evidence="6">
    <location>
        <begin position="352"/>
        <end position="380"/>
    </location>
</feature>
<dbReference type="Proteomes" id="UP000023785">
    <property type="component" value="Unassembled WGS sequence"/>
</dbReference>
<dbReference type="eggNOG" id="COG0477">
    <property type="taxonomic scope" value="Bacteria"/>
</dbReference>
<protein>
    <recommendedName>
        <fullName evidence="7">Major facilitator superfamily (MFS) profile domain-containing protein</fullName>
    </recommendedName>
</protein>
<evidence type="ECO:0000313" key="9">
    <source>
        <dbReference type="Proteomes" id="UP000023785"/>
    </source>
</evidence>
<keyword evidence="9" id="KW-1185">Reference proteome</keyword>
<keyword evidence="4 6" id="KW-1133">Transmembrane helix</keyword>
<feature type="transmembrane region" description="Helical" evidence="6">
    <location>
        <begin position="298"/>
        <end position="316"/>
    </location>
</feature>
<organism evidence="8 9">
    <name type="scientific">Acinetobacter nectaris CIP 110549</name>
    <dbReference type="NCBI Taxonomy" id="1392540"/>
    <lineage>
        <taxon>Bacteria</taxon>
        <taxon>Pseudomonadati</taxon>
        <taxon>Pseudomonadota</taxon>
        <taxon>Gammaproteobacteria</taxon>
        <taxon>Moraxellales</taxon>
        <taxon>Moraxellaceae</taxon>
        <taxon>Acinetobacter</taxon>
    </lineage>
</organism>
<feature type="transmembrane region" description="Helical" evidence="6">
    <location>
        <begin position="162"/>
        <end position="182"/>
    </location>
</feature>
<evidence type="ECO:0000256" key="5">
    <source>
        <dbReference type="ARBA" id="ARBA00023136"/>
    </source>
</evidence>
<comment type="caution">
    <text evidence="8">The sequence shown here is derived from an EMBL/GenBank/DDBJ whole genome shotgun (WGS) entry which is preliminary data.</text>
</comment>
<dbReference type="SUPFAM" id="SSF103473">
    <property type="entry name" value="MFS general substrate transporter"/>
    <property type="match status" value="1"/>
</dbReference>
<evidence type="ECO:0000256" key="2">
    <source>
        <dbReference type="ARBA" id="ARBA00022448"/>
    </source>
</evidence>
<dbReference type="EMBL" id="AYER01000010">
    <property type="protein sequence ID" value="ESK37273.1"/>
    <property type="molecule type" value="Genomic_DNA"/>
</dbReference>
<dbReference type="Pfam" id="PF07690">
    <property type="entry name" value="MFS_1"/>
    <property type="match status" value="1"/>
</dbReference>
<evidence type="ECO:0000256" key="4">
    <source>
        <dbReference type="ARBA" id="ARBA00022989"/>
    </source>
</evidence>
<evidence type="ECO:0000256" key="3">
    <source>
        <dbReference type="ARBA" id="ARBA00022692"/>
    </source>
</evidence>
<feature type="transmembrane region" description="Helical" evidence="6">
    <location>
        <begin position="266"/>
        <end position="286"/>
    </location>
</feature>
<comment type="subcellular location">
    <subcellularLocation>
        <location evidence="1">Membrane</location>
        <topology evidence="1">Multi-pass membrane protein</topology>
    </subcellularLocation>
</comment>
<dbReference type="GO" id="GO:0016020">
    <property type="term" value="C:membrane"/>
    <property type="evidence" value="ECO:0007669"/>
    <property type="project" value="UniProtKB-SubCell"/>
</dbReference>
<evidence type="ECO:0000259" key="7">
    <source>
        <dbReference type="PROSITE" id="PS50850"/>
    </source>
</evidence>
<keyword evidence="3 6" id="KW-0812">Transmembrane</keyword>
<evidence type="ECO:0000256" key="1">
    <source>
        <dbReference type="ARBA" id="ARBA00004141"/>
    </source>
</evidence>
<feature type="transmembrane region" description="Helical" evidence="6">
    <location>
        <begin position="224"/>
        <end position="245"/>
    </location>
</feature>
<feature type="transmembrane region" description="Helical" evidence="6">
    <location>
        <begin position="194"/>
        <end position="218"/>
    </location>
</feature>
<dbReference type="InterPro" id="IPR020846">
    <property type="entry name" value="MFS_dom"/>
</dbReference>
<evidence type="ECO:0000313" key="8">
    <source>
        <dbReference type="EMBL" id="ESK37273.1"/>
    </source>
</evidence>
<feature type="domain" description="Major facilitator superfamily (MFS) profile" evidence="7">
    <location>
        <begin position="8"/>
        <end position="454"/>
    </location>
</feature>
<dbReference type="RefSeq" id="WP_023273938.1">
    <property type="nucleotide sequence ID" value="NZ_KI530736.1"/>
</dbReference>
<feature type="transmembrane region" description="Helical" evidence="6">
    <location>
        <begin position="400"/>
        <end position="421"/>
    </location>
</feature>
<feature type="transmembrane region" description="Helical" evidence="6">
    <location>
        <begin position="103"/>
        <end position="124"/>
    </location>
</feature>
<keyword evidence="2" id="KW-0813">Transport</keyword>
<dbReference type="AlphaFoldDB" id="V2T4H0"/>
<name>V2T4H0_9GAMM</name>
<dbReference type="GO" id="GO:0022857">
    <property type="term" value="F:transmembrane transporter activity"/>
    <property type="evidence" value="ECO:0007669"/>
    <property type="project" value="InterPro"/>
</dbReference>
<feature type="transmembrane region" description="Helical" evidence="6">
    <location>
        <begin position="43"/>
        <end position="62"/>
    </location>
</feature>
<feature type="transmembrane region" description="Helical" evidence="6">
    <location>
        <begin position="136"/>
        <end position="156"/>
    </location>
</feature>
<dbReference type="PROSITE" id="PS50850">
    <property type="entry name" value="MFS"/>
    <property type="match status" value="1"/>
</dbReference>
<feature type="transmembrane region" description="Helical" evidence="6">
    <location>
        <begin position="74"/>
        <end position="97"/>
    </location>
</feature>
<feature type="transmembrane region" description="Helical" evidence="6">
    <location>
        <begin position="12"/>
        <end position="31"/>
    </location>
</feature>
<dbReference type="PATRIC" id="fig|1392540.3.peg.2247"/>
<feature type="transmembrane region" description="Helical" evidence="6">
    <location>
        <begin position="328"/>
        <end position="346"/>
    </location>
</feature>
<accession>V2T4H0</accession>
<dbReference type="InterPro" id="IPR036259">
    <property type="entry name" value="MFS_trans_sf"/>
</dbReference>
<dbReference type="PANTHER" id="PTHR42718:SF9">
    <property type="entry name" value="MAJOR FACILITATOR SUPERFAMILY MULTIDRUG TRANSPORTER MFSC"/>
    <property type="match status" value="1"/>
</dbReference>
<dbReference type="Gene3D" id="1.20.1720.10">
    <property type="entry name" value="Multidrug resistance protein D"/>
    <property type="match status" value="1"/>
</dbReference>
<dbReference type="PANTHER" id="PTHR42718">
    <property type="entry name" value="MAJOR FACILITATOR SUPERFAMILY MULTIDRUG TRANSPORTER MFSC"/>
    <property type="match status" value="1"/>
</dbReference>
<evidence type="ECO:0000256" key="6">
    <source>
        <dbReference type="SAM" id="Phobius"/>
    </source>
</evidence>
<proteinExistence type="predicted"/>
<keyword evidence="5 6" id="KW-0472">Membrane</keyword>
<sequence>MINYRKRVVGIYLLVFFIDLVNMFIATIAYPEIKSVFGASLEQLSWVSNSYILGLTLVIPLSRWLSHCISIKKLFIYSLLAFLIGTVSAGFAMSISFLIGGRFIQGIGGGMLIPLGQTMAYRLYKNSERIKLSSSVMLIALIVPALSPSLGGIIVQWLSWRFVFFISLPIVFLTLFLSILWLKKDVIVTEKYQSFDTFGFISLSISLVLILVGLSYLSDLHRNNFSVFSLTLGFILLFIYVSSAFKKSNPLLNLGLLKNQTFSISMLIYQFIPGVFTGVNLIAILFLQSQLEMSATKIGSMMILWAFFAFLAISLTRLMFNRLGPKPLIILGCLVEGIGIFLFYLIPAHSFAIYLILLAYALMGFGGSLCSSTSQSLAFIQIKDKYLTDATALWNINRQLSFCTGIALVSLLYSVLLHNFKLLEYQAFHWCFLATSCSVFIPILFCFQLNNKSIKLLLKQEK</sequence>